<sequence length="86" mass="10232">MAERTHLEHFLEKAETTLEEAQRTFEDSQRVQEGDYGEYIQAQRNLQDLNDELGTLMHAATPEQRDQLHRTQIQVNQLQNHFILKR</sequence>
<dbReference type="InterPro" id="IPR019668">
    <property type="entry name" value="Uncharacterised_YtzC"/>
</dbReference>
<reference evidence="2" key="1">
    <citation type="submission" date="2022-02" db="EMBL/GenBank/DDBJ databases">
        <title>Halalkalibacter sp. nov. isolated from Lonar Lake, India.</title>
        <authorList>
            <person name="Joshi A."/>
            <person name="Thite S."/>
            <person name="Lodha T."/>
        </authorList>
    </citation>
    <scope>NUCLEOTIDE SEQUENCE</scope>
    <source>
        <strain evidence="2">MEB205</strain>
    </source>
</reference>
<feature type="coiled-coil region" evidence="1">
    <location>
        <begin position="4"/>
        <end position="59"/>
    </location>
</feature>
<dbReference type="RefSeq" id="WP_250094899.1">
    <property type="nucleotide sequence ID" value="NZ_JAKRYL010000002.1"/>
</dbReference>
<evidence type="ECO:0000256" key="1">
    <source>
        <dbReference type="SAM" id="Coils"/>
    </source>
</evidence>
<protein>
    <submittedName>
        <fullName evidence="2">YtzC family protein</fullName>
    </submittedName>
</protein>
<keyword evidence="1" id="KW-0175">Coiled coil</keyword>
<evidence type="ECO:0000313" key="2">
    <source>
        <dbReference type="EMBL" id="MCL7745968.1"/>
    </source>
</evidence>
<organism evidence="2 3">
    <name type="scientific">Halalkalibacter alkaliphilus</name>
    <dbReference type="NCBI Taxonomy" id="2917993"/>
    <lineage>
        <taxon>Bacteria</taxon>
        <taxon>Bacillati</taxon>
        <taxon>Bacillota</taxon>
        <taxon>Bacilli</taxon>
        <taxon>Bacillales</taxon>
        <taxon>Bacillaceae</taxon>
        <taxon>Halalkalibacter</taxon>
    </lineage>
</organism>
<proteinExistence type="predicted"/>
<comment type="caution">
    <text evidence="2">The sequence shown here is derived from an EMBL/GenBank/DDBJ whole genome shotgun (WGS) entry which is preliminary data.</text>
</comment>
<accession>A0A9X1ZWJ5</accession>
<keyword evidence="3" id="KW-1185">Reference proteome</keyword>
<evidence type="ECO:0000313" key="3">
    <source>
        <dbReference type="Proteomes" id="UP001139150"/>
    </source>
</evidence>
<gene>
    <name evidence="2" type="ORF">MF646_02420</name>
</gene>
<dbReference type="Pfam" id="PF10732">
    <property type="entry name" value="DUF2524"/>
    <property type="match status" value="1"/>
</dbReference>
<name>A0A9X1ZWJ5_9BACI</name>
<dbReference type="EMBL" id="JAKRYL010000002">
    <property type="protein sequence ID" value="MCL7745968.1"/>
    <property type="molecule type" value="Genomic_DNA"/>
</dbReference>
<dbReference type="Proteomes" id="UP001139150">
    <property type="component" value="Unassembled WGS sequence"/>
</dbReference>
<dbReference type="AlphaFoldDB" id="A0A9X1ZWJ5"/>